<dbReference type="AlphaFoldDB" id="X1D335"/>
<protein>
    <recommendedName>
        <fullName evidence="2">LamG-like jellyroll fold domain-containing protein</fullName>
    </recommendedName>
</protein>
<dbReference type="Gene3D" id="2.60.120.200">
    <property type="match status" value="1"/>
</dbReference>
<dbReference type="SUPFAM" id="SSF49899">
    <property type="entry name" value="Concanavalin A-like lectins/glucanases"/>
    <property type="match status" value="1"/>
</dbReference>
<reference evidence="1" key="1">
    <citation type="journal article" date="2014" name="Front. Microbiol.">
        <title>High frequency of phylogenetically diverse reductive dehalogenase-homologous genes in deep subseafloor sedimentary metagenomes.</title>
        <authorList>
            <person name="Kawai M."/>
            <person name="Futagami T."/>
            <person name="Toyoda A."/>
            <person name="Takaki Y."/>
            <person name="Nishi S."/>
            <person name="Hori S."/>
            <person name="Arai W."/>
            <person name="Tsubouchi T."/>
            <person name="Morono Y."/>
            <person name="Uchiyama I."/>
            <person name="Ito T."/>
            <person name="Fujiyama A."/>
            <person name="Inagaki F."/>
            <person name="Takami H."/>
        </authorList>
    </citation>
    <scope>NUCLEOTIDE SEQUENCE</scope>
    <source>
        <strain evidence="1">Expedition CK06-06</strain>
    </source>
</reference>
<dbReference type="Pfam" id="PF13385">
    <property type="entry name" value="Laminin_G_3"/>
    <property type="match status" value="1"/>
</dbReference>
<dbReference type="InterPro" id="IPR013320">
    <property type="entry name" value="ConA-like_dom_sf"/>
</dbReference>
<comment type="caution">
    <text evidence="1">The sequence shown here is derived from an EMBL/GenBank/DDBJ whole genome shotgun (WGS) entry which is preliminary data.</text>
</comment>
<dbReference type="EMBL" id="BART01024276">
    <property type="protein sequence ID" value="GAH02665.1"/>
    <property type="molecule type" value="Genomic_DNA"/>
</dbReference>
<evidence type="ECO:0008006" key="2">
    <source>
        <dbReference type="Google" id="ProtNLM"/>
    </source>
</evidence>
<feature type="non-terminal residue" evidence="1">
    <location>
        <position position="1"/>
    </location>
</feature>
<name>X1D335_9ZZZZ</name>
<feature type="non-terminal residue" evidence="1">
    <location>
        <position position="284"/>
    </location>
</feature>
<gene>
    <name evidence="1" type="ORF">S01H4_43910</name>
</gene>
<organism evidence="1">
    <name type="scientific">marine sediment metagenome</name>
    <dbReference type="NCBI Taxonomy" id="412755"/>
    <lineage>
        <taxon>unclassified sequences</taxon>
        <taxon>metagenomes</taxon>
        <taxon>ecological metagenomes</taxon>
    </lineage>
</organism>
<accession>X1D335</accession>
<sequence>LRFSGDPNNAVQQMYVKLNGFKVTYDGDAENIRRTGWQMWYIDLASLGVSLSNVTELSIGFERSGAVGGQGVVYFDGIRLYSHDRQLITPAEPGTANLVGHWQFEEASGTLFDQSDNHNDGTSFQGVLYQQTGQVGYALGFDGIDDYVVVGTTGTPTDTFSFGGWLKTSATHEIDGESISGTVGTAGQRYAFDPAHGGDADGGAGLSVGTNGILVYEHGSSYMPATAVYQADIGNDWNHIMIVYDNKQPTIYLNGLAVRTGLTSPRAVVNAPIQFGGMAYGFFD</sequence>
<proteinExistence type="predicted"/>
<evidence type="ECO:0000313" key="1">
    <source>
        <dbReference type="EMBL" id="GAH02665.1"/>
    </source>
</evidence>